<organism evidence="1 2">
    <name type="scientific">Vigna unguiculata</name>
    <name type="common">Cowpea</name>
    <dbReference type="NCBI Taxonomy" id="3917"/>
    <lineage>
        <taxon>Eukaryota</taxon>
        <taxon>Viridiplantae</taxon>
        <taxon>Streptophyta</taxon>
        <taxon>Embryophyta</taxon>
        <taxon>Tracheophyta</taxon>
        <taxon>Spermatophyta</taxon>
        <taxon>Magnoliopsida</taxon>
        <taxon>eudicotyledons</taxon>
        <taxon>Gunneridae</taxon>
        <taxon>Pentapetalae</taxon>
        <taxon>rosids</taxon>
        <taxon>fabids</taxon>
        <taxon>Fabales</taxon>
        <taxon>Fabaceae</taxon>
        <taxon>Papilionoideae</taxon>
        <taxon>50 kb inversion clade</taxon>
        <taxon>NPAAA clade</taxon>
        <taxon>indigoferoid/millettioid clade</taxon>
        <taxon>Phaseoleae</taxon>
        <taxon>Vigna</taxon>
    </lineage>
</organism>
<evidence type="ECO:0000313" key="2">
    <source>
        <dbReference type="Proteomes" id="UP000501690"/>
    </source>
</evidence>
<name>A0A4D6NNP6_VIGUN</name>
<dbReference type="GO" id="GO:0006508">
    <property type="term" value="P:proteolysis"/>
    <property type="evidence" value="ECO:0007669"/>
    <property type="project" value="UniProtKB-KW"/>
</dbReference>
<dbReference type="EMBL" id="CP039355">
    <property type="protein sequence ID" value="QCE14159.1"/>
    <property type="molecule type" value="Genomic_DNA"/>
</dbReference>
<accession>A0A4D6NNP6</accession>
<protein>
    <submittedName>
        <fullName evidence="1">Lon-like ATP-dependent protease</fullName>
    </submittedName>
</protein>
<evidence type="ECO:0000313" key="1">
    <source>
        <dbReference type="EMBL" id="QCE14159.1"/>
    </source>
</evidence>
<sequence>MMLLMKRRFDRPTKIRIISLILGSTLKLSDHGKAAVESLVKEREATLNFERSQNTLHEVLGRAQLDLQSAHQKDKTYNKDDYITKATCFEVISTLRDVLKISSYYIQIFVVNLIWRINYRFGFSDFDWKEFASRMKHKSYEEIEEY</sequence>
<dbReference type="Proteomes" id="UP000501690">
    <property type="component" value="Linkage Group LG11"/>
</dbReference>
<dbReference type="AlphaFoldDB" id="A0A4D6NNP6"/>
<reference evidence="1 2" key="1">
    <citation type="submission" date="2019-04" db="EMBL/GenBank/DDBJ databases">
        <title>An improved genome assembly and genetic linkage map for asparagus bean, Vigna unguiculata ssp. sesquipedialis.</title>
        <authorList>
            <person name="Xia Q."/>
            <person name="Zhang R."/>
            <person name="Dong Y."/>
        </authorList>
    </citation>
    <scope>NUCLEOTIDE SEQUENCE [LARGE SCALE GENOMIC DNA]</scope>
    <source>
        <tissue evidence="1">Leaf</tissue>
    </source>
</reference>
<proteinExistence type="predicted"/>
<dbReference type="GO" id="GO:0008233">
    <property type="term" value="F:peptidase activity"/>
    <property type="evidence" value="ECO:0007669"/>
    <property type="project" value="UniProtKB-KW"/>
</dbReference>
<gene>
    <name evidence="1" type="ORF">DEO72_LG11g1157</name>
</gene>
<keyword evidence="1" id="KW-0645">Protease</keyword>
<keyword evidence="1" id="KW-0378">Hydrolase</keyword>
<keyword evidence="2" id="KW-1185">Reference proteome</keyword>